<gene>
    <name evidence="1" type="ORF">D0T11_00795</name>
</gene>
<dbReference type="OrthoDB" id="6057717at2"/>
<protein>
    <submittedName>
        <fullName evidence="1">Uncharacterized protein</fullName>
    </submittedName>
</protein>
<dbReference type="RefSeq" id="WP_119653872.1">
    <property type="nucleotide sequence ID" value="NZ_JBHUOI010000075.1"/>
</dbReference>
<dbReference type="AlphaFoldDB" id="A0A418RAH1"/>
<keyword evidence="2" id="KW-1185">Reference proteome</keyword>
<comment type="caution">
    <text evidence="1">The sequence shown here is derived from an EMBL/GenBank/DDBJ whole genome shotgun (WGS) entry which is preliminary data.</text>
</comment>
<sequence>MPVRLAFYLLLILCGACQPTTFRQCPNPHTDPTKRLYNDIVTELIERRFYNAYLPEKEREELWRHFAEVDHAGSSGPNDSAWHQARNARLQNQLFQDSAHFQTFYLDISPTKSALRLAELPDSFPALRPWSDIVAMITALTPHQPQATLDRLNHVQTAMQAAEFQLCTARLRTLNNEQHQRESAARTITLSEVVFNARQDQALLSYGWRCGSRCGFGEVLLVEKTNGRWHIRQAVQTWIS</sequence>
<evidence type="ECO:0000313" key="2">
    <source>
        <dbReference type="Proteomes" id="UP000284250"/>
    </source>
</evidence>
<name>A0A418RAH1_9BACT</name>
<proteinExistence type="predicted"/>
<reference evidence="1 2" key="2">
    <citation type="submission" date="2019-01" db="EMBL/GenBank/DDBJ databases">
        <title>Hymenobacter humicola sp. nov., isolated from soils in Antarctica.</title>
        <authorList>
            <person name="Sedlacek I."/>
            <person name="Holochova P."/>
            <person name="Kralova S."/>
            <person name="Pantucek R."/>
            <person name="Stankova E."/>
            <person name="Vrbovska V."/>
            <person name="Kristofova L."/>
            <person name="Svec P."/>
            <person name="Busse H.-J."/>
        </authorList>
    </citation>
    <scope>NUCLEOTIDE SEQUENCE [LARGE SCALE GENOMIC DNA]</scope>
    <source>
        <strain evidence="1 2">CCM 8852</strain>
    </source>
</reference>
<organism evidence="1 2">
    <name type="scientific">Hymenobacter rubripertinctus</name>
    <dbReference type="NCBI Taxonomy" id="2029981"/>
    <lineage>
        <taxon>Bacteria</taxon>
        <taxon>Pseudomonadati</taxon>
        <taxon>Bacteroidota</taxon>
        <taxon>Cytophagia</taxon>
        <taxon>Cytophagales</taxon>
        <taxon>Hymenobacteraceae</taxon>
        <taxon>Hymenobacter</taxon>
    </lineage>
</organism>
<evidence type="ECO:0000313" key="1">
    <source>
        <dbReference type="EMBL" id="RIY14254.1"/>
    </source>
</evidence>
<dbReference type="EMBL" id="QYCN01000001">
    <property type="protein sequence ID" value="RIY14254.1"/>
    <property type="molecule type" value="Genomic_DNA"/>
</dbReference>
<reference evidence="1 2" key="1">
    <citation type="submission" date="2018-09" db="EMBL/GenBank/DDBJ databases">
        <authorList>
            <person name="Zeman M."/>
            <person name="Pardy F."/>
        </authorList>
    </citation>
    <scope>NUCLEOTIDE SEQUENCE [LARGE SCALE GENOMIC DNA]</scope>
    <source>
        <strain evidence="1 2">CCM 8852</strain>
    </source>
</reference>
<accession>A0A418RAH1</accession>
<dbReference type="Proteomes" id="UP000284250">
    <property type="component" value="Unassembled WGS sequence"/>
</dbReference>